<keyword evidence="1" id="KW-1133">Transmembrane helix</keyword>
<keyword evidence="1" id="KW-0812">Transmembrane</keyword>
<proteinExistence type="predicted"/>
<gene>
    <name evidence="2" type="ORF">BOTBODRAFT_55745</name>
</gene>
<name>A0A067MQ47_BOTB1</name>
<accession>A0A067MQ47</accession>
<evidence type="ECO:0000256" key="1">
    <source>
        <dbReference type="SAM" id="Phobius"/>
    </source>
</evidence>
<organism evidence="2 3">
    <name type="scientific">Botryobasidium botryosum (strain FD-172 SS1)</name>
    <dbReference type="NCBI Taxonomy" id="930990"/>
    <lineage>
        <taxon>Eukaryota</taxon>
        <taxon>Fungi</taxon>
        <taxon>Dikarya</taxon>
        <taxon>Basidiomycota</taxon>
        <taxon>Agaricomycotina</taxon>
        <taxon>Agaricomycetes</taxon>
        <taxon>Cantharellales</taxon>
        <taxon>Botryobasidiaceae</taxon>
        <taxon>Botryobasidium</taxon>
    </lineage>
</organism>
<dbReference type="EMBL" id="KL198040">
    <property type="protein sequence ID" value="KDQ14017.1"/>
    <property type="molecule type" value="Genomic_DNA"/>
</dbReference>
<protein>
    <submittedName>
        <fullName evidence="2">Uncharacterized protein</fullName>
    </submittedName>
</protein>
<dbReference type="AlphaFoldDB" id="A0A067MQ47"/>
<feature type="transmembrane region" description="Helical" evidence="1">
    <location>
        <begin position="51"/>
        <end position="72"/>
    </location>
</feature>
<reference evidence="3" key="1">
    <citation type="journal article" date="2014" name="Proc. Natl. Acad. Sci. U.S.A.">
        <title>Extensive sampling of basidiomycete genomes demonstrates inadequacy of the white-rot/brown-rot paradigm for wood decay fungi.</title>
        <authorList>
            <person name="Riley R."/>
            <person name="Salamov A.A."/>
            <person name="Brown D.W."/>
            <person name="Nagy L.G."/>
            <person name="Floudas D."/>
            <person name="Held B.W."/>
            <person name="Levasseur A."/>
            <person name="Lombard V."/>
            <person name="Morin E."/>
            <person name="Otillar R."/>
            <person name="Lindquist E.A."/>
            <person name="Sun H."/>
            <person name="LaButti K.M."/>
            <person name="Schmutz J."/>
            <person name="Jabbour D."/>
            <person name="Luo H."/>
            <person name="Baker S.E."/>
            <person name="Pisabarro A.G."/>
            <person name="Walton J.D."/>
            <person name="Blanchette R.A."/>
            <person name="Henrissat B."/>
            <person name="Martin F."/>
            <person name="Cullen D."/>
            <person name="Hibbett D.S."/>
            <person name="Grigoriev I.V."/>
        </authorList>
    </citation>
    <scope>NUCLEOTIDE SEQUENCE [LARGE SCALE GENOMIC DNA]</scope>
    <source>
        <strain evidence="3">FD-172 SS1</strain>
    </source>
</reference>
<sequence length="73" mass="8677">MNRFMRLLQVRKALRAPKFRKILIGSGSRPESSDAAEDRQSESRNRSFRIIIMYFSELLHVLVVHLLLYLVFR</sequence>
<dbReference type="HOGENOM" id="CLU_2704503_0_0_1"/>
<keyword evidence="1" id="KW-0472">Membrane</keyword>
<evidence type="ECO:0000313" key="3">
    <source>
        <dbReference type="Proteomes" id="UP000027195"/>
    </source>
</evidence>
<evidence type="ECO:0000313" key="2">
    <source>
        <dbReference type="EMBL" id="KDQ14017.1"/>
    </source>
</evidence>
<dbReference type="InParanoid" id="A0A067MQ47"/>
<dbReference type="Proteomes" id="UP000027195">
    <property type="component" value="Unassembled WGS sequence"/>
</dbReference>
<keyword evidence="3" id="KW-1185">Reference proteome</keyword>